<sequence>MQPRHRNPGDGVGPAPVGLGLAPGRNRGRGGLSHSNSKPYNPPGKFDILMEAGRLAAEYLVSKGVLHPNLLPGNCPNENLKEFKGQRRENPVYEYDRMGYRKIARKRMGYHNRSYGSDWGRGRGRKGPWKERSRVYSDNVEDAEDFAPGYLRDWCSAIDEVGSSVSRVAEDEPPLEGEVVGELGSELDNTGSKVCSSSTRKDVLLEGNMDMNKGMDDVKVSNSERSGESGELEKKTLLEDDVVVNPCAAEDGPVSKDGSGLLKFCNFAKVPTRLRSSLAHRKAVADQGPSTGGSDRVEVASGGGSQVVVEETPIESSSDSRTKQIDSPKCEESGVPVVQSLEEPVDPVPLMQHLEESVDLQHETLQSPSGFETFTMMIDVKNEDRLSQQSNEKEESEKQVNSSPSRVSQNEFSQLHDVRATKPSPFTEMPPQHEEMIGAADQAKLDVPTLVTKVEAESVVKMEEEKNNEPTYFKICDINLMESPEITEIPDDPVLDQSHTAAPALQTEKQLPVNFGLSKGINANDADDYKWLSGVDKVIPLIDLKADSLVEANACDSSKPNNEMIYPSLENFLSHQTHTDVLPAIQDGYGLGIPAYLGADISQADLSNLQAGIVLNGAEGFPGVDDSIYGSLGDIGFMEVWDQPPQDYEPSLDYEMFF</sequence>
<evidence type="ECO:0000313" key="3">
    <source>
        <dbReference type="RefSeq" id="XP_010912471.1"/>
    </source>
</evidence>
<dbReference type="Proteomes" id="UP000504607">
    <property type="component" value="Chromosome 2"/>
</dbReference>
<dbReference type="AlphaFoldDB" id="A0A6I9QN02"/>
<feature type="region of interest" description="Disordered" evidence="1">
    <location>
        <begin position="386"/>
        <end position="414"/>
    </location>
</feature>
<feature type="compositionally biased region" description="Basic and acidic residues" evidence="1">
    <location>
        <begin position="318"/>
        <end position="332"/>
    </location>
</feature>
<feature type="compositionally biased region" description="Basic and acidic residues" evidence="1">
    <location>
        <begin position="386"/>
        <end position="398"/>
    </location>
</feature>
<gene>
    <name evidence="3" type="primary">LOC105038380</name>
</gene>
<accession>A0A6I9QN02</accession>
<dbReference type="GeneID" id="105038380"/>
<dbReference type="InParanoid" id="A0A6I9QN02"/>
<dbReference type="PANTHER" id="PTHR36056">
    <property type="entry name" value="PROTEIN, PUTATIVE-RELATED"/>
    <property type="match status" value="1"/>
</dbReference>
<feature type="region of interest" description="Disordered" evidence="1">
    <location>
        <begin position="281"/>
        <end position="336"/>
    </location>
</feature>
<proteinExistence type="predicted"/>
<dbReference type="InterPro" id="IPR040276">
    <property type="entry name" value="At4g26450-like"/>
</dbReference>
<protein>
    <submittedName>
        <fullName evidence="3">Uncharacterized protein At4g26450-like isoform X1</fullName>
    </submittedName>
</protein>
<feature type="region of interest" description="Disordered" evidence="1">
    <location>
        <begin position="211"/>
        <end position="234"/>
    </location>
</feature>
<feature type="region of interest" description="Disordered" evidence="1">
    <location>
        <begin position="1"/>
        <end position="43"/>
    </location>
</feature>
<dbReference type="KEGG" id="egu:105038380"/>
<organism evidence="2 3">
    <name type="scientific">Elaeis guineensis var. tenera</name>
    <name type="common">Oil palm</name>
    <dbReference type="NCBI Taxonomy" id="51953"/>
    <lineage>
        <taxon>Eukaryota</taxon>
        <taxon>Viridiplantae</taxon>
        <taxon>Streptophyta</taxon>
        <taxon>Embryophyta</taxon>
        <taxon>Tracheophyta</taxon>
        <taxon>Spermatophyta</taxon>
        <taxon>Magnoliopsida</taxon>
        <taxon>Liliopsida</taxon>
        <taxon>Arecaceae</taxon>
        <taxon>Arecoideae</taxon>
        <taxon>Cocoseae</taxon>
        <taxon>Elaeidinae</taxon>
        <taxon>Elaeis</taxon>
    </lineage>
</organism>
<evidence type="ECO:0000256" key="1">
    <source>
        <dbReference type="SAM" id="MobiDB-lite"/>
    </source>
</evidence>
<feature type="compositionally biased region" description="Low complexity" evidence="1">
    <location>
        <begin position="13"/>
        <end position="24"/>
    </location>
</feature>
<evidence type="ECO:0000313" key="2">
    <source>
        <dbReference type="Proteomes" id="UP000504607"/>
    </source>
</evidence>
<dbReference type="RefSeq" id="XP_073115094.1">
    <property type="nucleotide sequence ID" value="XM_073258993.1"/>
</dbReference>
<feature type="compositionally biased region" description="Polar residues" evidence="1">
    <location>
        <begin position="404"/>
        <end position="413"/>
    </location>
</feature>
<reference evidence="3" key="1">
    <citation type="submission" date="2025-08" db="UniProtKB">
        <authorList>
            <consortium name="RefSeq"/>
        </authorList>
    </citation>
    <scope>IDENTIFICATION</scope>
</reference>
<name>A0A6I9QN02_ELAGV</name>
<dbReference type="FunCoup" id="A0A6I9QN02">
    <property type="interactions" value="1425"/>
</dbReference>
<feature type="compositionally biased region" description="Basic and acidic residues" evidence="1">
    <location>
        <begin position="225"/>
        <end position="234"/>
    </location>
</feature>
<dbReference type="RefSeq" id="XP_010912471.1">
    <property type="nucleotide sequence ID" value="XM_010914169.2"/>
</dbReference>
<dbReference type="PANTHER" id="PTHR36056:SF1">
    <property type="entry name" value="PROTEIN, PUTATIVE-RELATED"/>
    <property type="match status" value="1"/>
</dbReference>
<dbReference type="RefSeq" id="XP_073115105.1">
    <property type="nucleotide sequence ID" value="XM_073259004.1"/>
</dbReference>
<dbReference type="OrthoDB" id="765741at2759"/>
<keyword evidence="2" id="KW-1185">Reference proteome</keyword>